<dbReference type="InterPro" id="IPR012349">
    <property type="entry name" value="Split_barrel_FMN-bd"/>
</dbReference>
<gene>
    <name evidence="4" type="ORF">SAMN05421781_1448</name>
</gene>
<dbReference type="SMART" id="SM00903">
    <property type="entry name" value="Flavin_Reduct"/>
    <property type="match status" value="1"/>
</dbReference>
<name>A0A1H2TM41_9BACI</name>
<evidence type="ECO:0000256" key="2">
    <source>
        <dbReference type="ARBA" id="ARBA00023002"/>
    </source>
</evidence>
<dbReference type="Gene3D" id="2.30.110.10">
    <property type="entry name" value="Electron Transport, Fmn-binding Protein, Chain A"/>
    <property type="match status" value="1"/>
</dbReference>
<feature type="domain" description="Flavin reductase like" evidence="3">
    <location>
        <begin position="10"/>
        <end position="150"/>
    </location>
</feature>
<dbReference type="GO" id="GO:0042602">
    <property type="term" value="F:riboflavin reductase (NADPH) activity"/>
    <property type="evidence" value="ECO:0007669"/>
    <property type="project" value="TreeGrafter"/>
</dbReference>
<dbReference type="EMBL" id="FNNC01000002">
    <property type="protein sequence ID" value="SDW44309.1"/>
    <property type="molecule type" value="Genomic_DNA"/>
</dbReference>
<organism evidence="4 5">
    <name type="scientific">Marinococcus luteus</name>
    <dbReference type="NCBI Taxonomy" id="1122204"/>
    <lineage>
        <taxon>Bacteria</taxon>
        <taxon>Bacillati</taxon>
        <taxon>Bacillota</taxon>
        <taxon>Bacilli</taxon>
        <taxon>Bacillales</taxon>
        <taxon>Bacillaceae</taxon>
        <taxon>Marinococcus</taxon>
    </lineage>
</organism>
<dbReference type="InterPro" id="IPR050268">
    <property type="entry name" value="NADH-dep_flavin_reductase"/>
</dbReference>
<dbReference type="RefSeq" id="WP_091613042.1">
    <property type="nucleotide sequence ID" value="NZ_FNNC01000002.1"/>
</dbReference>
<keyword evidence="2" id="KW-0560">Oxidoreductase</keyword>
<evidence type="ECO:0000259" key="3">
    <source>
        <dbReference type="SMART" id="SM00903"/>
    </source>
</evidence>
<dbReference type="PANTHER" id="PTHR30466:SF11">
    <property type="entry name" value="FLAVIN-DEPENDENT MONOOXYGENASE, REDUCTASE SUBUNIT HSAB"/>
    <property type="match status" value="1"/>
</dbReference>
<dbReference type="Pfam" id="PF01613">
    <property type="entry name" value="Flavin_Reduct"/>
    <property type="match status" value="1"/>
</dbReference>
<evidence type="ECO:0000313" key="5">
    <source>
        <dbReference type="Proteomes" id="UP000199488"/>
    </source>
</evidence>
<proteinExistence type="inferred from homology"/>
<dbReference type="STRING" id="1122204.SAMN05421781_1448"/>
<evidence type="ECO:0000256" key="1">
    <source>
        <dbReference type="ARBA" id="ARBA00008898"/>
    </source>
</evidence>
<dbReference type="InterPro" id="IPR002563">
    <property type="entry name" value="Flavin_Rdtase-like_dom"/>
</dbReference>
<keyword evidence="5" id="KW-1185">Reference proteome</keyword>
<dbReference type="SUPFAM" id="SSF50475">
    <property type="entry name" value="FMN-binding split barrel"/>
    <property type="match status" value="1"/>
</dbReference>
<dbReference type="GO" id="GO:0010181">
    <property type="term" value="F:FMN binding"/>
    <property type="evidence" value="ECO:0007669"/>
    <property type="project" value="InterPro"/>
</dbReference>
<accession>A0A1H2TM41</accession>
<reference evidence="4 5" key="1">
    <citation type="submission" date="2016-10" db="EMBL/GenBank/DDBJ databases">
        <authorList>
            <person name="de Groot N.N."/>
        </authorList>
    </citation>
    <scope>NUCLEOTIDE SEQUENCE [LARGE SCALE GENOMIC DNA]</scope>
    <source>
        <strain evidence="4 5">DSM 23126</strain>
    </source>
</reference>
<dbReference type="Proteomes" id="UP000199488">
    <property type="component" value="Unassembled WGS sequence"/>
</dbReference>
<protein>
    <submittedName>
        <fullName evidence="4">NADH-FMN oxidoreductase RutF, flavin reductase (DIM6/NTAB) family</fullName>
    </submittedName>
</protein>
<dbReference type="OrthoDB" id="9792858at2"/>
<dbReference type="PANTHER" id="PTHR30466">
    <property type="entry name" value="FLAVIN REDUCTASE"/>
    <property type="match status" value="1"/>
</dbReference>
<comment type="similarity">
    <text evidence="1">Belongs to the non-flavoprotein flavin reductase family.</text>
</comment>
<evidence type="ECO:0000313" key="4">
    <source>
        <dbReference type="EMBL" id="SDW44309.1"/>
    </source>
</evidence>
<dbReference type="AlphaFoldDB" id="A0A1H2TM41"/>
<sequence length="152" mass="16941">MDDRLFKAAMGKFTTGVTVLTTELEGTVHGMTANAFMSVSLEPKLILISVAKTASMHEYMQEADQFAISVLGNGQEAVSRYFARQTEDDSEVSFERFEDRPVIEGAITQLACTKYNEVDAGDHTLFIGSVENVTVQDEAPLVYFEGKYRYME</sequence>